<keyword evidence="1" id="KW-0812">Transmembrane</keyword>
<gene>
    <name evidence="2" type="ORF">LPTSP3_g14630</name>
</gene>
<dbReference type="RefSeq" id="WP_167837091.1">
    <property type="nucleotide sequence ID" value="NZ_AP025028.1"/>
</dbReference>
<keyword evidence="1" id="KW-1133">Transmembrane helix</keyword>
<sequence length="58" mass="6309">MNALTETDKKEFYQEGLGKWYSWDSPIGLSVAMISATLSLAGLVGTILVGVHYLKSAF</sequence>
<accession>A0ABM7UIG2</accession>
<evidence type="ECO:0000313" key="3">
    <source>
        <dbReference type="Proteomes" id="UP000245263"/>
    </source>
</evidence>
<feature type="transmembrane region" description="Helical" evidence="1">
    <location>
        <begin position="27"/>
        <end position="54"/>
    </location>
</feature>
<reference evidence="2 3" key="1">
    <citation type="submission" date="2021-08" db="EMBL/GenBank/DDBJ databases">
        <title>Complete genome sequence of Leptospira kobayashii strain E30.</title>
        <authorList>
            <person name="Nakao R."/>
            <person name="Nakamura S."/>
            <person name="Masuzawa T."/>
            <person name="Koizumi N."/>
        </authorList>
    </citation>
    <scope>NUCLEOTIDE SEQUENCE [LARGE SCALE GENOMIC DNA]</scope>
    <source>
        <strain evidence="2 3">E30</strain>
    </source>
</reference>
<evidence type="ECO:0000256" key="1">
    <source>
        <dbReference type="SAM" id="Phobius"/>
    </source>
</evidence>
<dbReference type="EMBL" id="AP025028">
    <property type="protein sequence ID" value="BDA78533.1"/>
    <property type="molecule type" value="Genomic_DNA"/>
</dbReference>
<protein>
    <submittedName>
        <fullName evidence="2">Uncharacterized protein</fullName>
    </submittedName>
</protein>
<evidence type="ECO:0000313" key="2">
    <source>
        <dbReference type="EMBL" id="BDA78533.1"/>
    </source>
</evidence>
<proteinExistence type="predicted"/>
<keyword evidence="3" id="KW-1185">Reference proteome</keyword>
<name>A0ABM7UIG2_9LEPT</name>
<dbReference type="Proteomes" id="UP000245263">
    <property type="component" value="Chromosome 1"/>
</dbReference>
<keyword evidence="1" id="KW-0472">Membrane</keyword>
<organism evidence="2 3">
    <name type="scientific">Leptospira kobayashii</name>
    <dbReference type="NCBI Taxonomy" id="1917830"/>
    <lineage>
        <taxon>Bacteria</taxon>
        <taxon>Pseudomonadati</taxon>
        <taxon>Spirochaetota</taxon>
        <taxon>Spirochaetia</taxon>
        <taxon>Leptospirales</taxon>
        <taxon>Leptospiraceae</taxon>
        <taxon>Leptospira</taxon>
    </lineage>
</organism>